<keyword evidence="2" id="KW-1185">Reference proteome</keyword>
<proteinExistence type="predicted"/>
<dbReference type="Proteomes" id="UP001172386">
    <property type="component" value="Unassembled WGS sequence"/>
</dbReference>
<organism evidence="1 2">
    <name type="scientific">Neophaeococcomyces mojaviensis</name>
    <dbReference type="NCBI Taxonomy" id="3383035"/>
    <lineage>
        <taxon>Eukaryota</taxon>
        <taxon>Fungi</taxon>
        <taxon>Dikarya</taxon>
        <taxon>Ascomycota</taxon>
        <taxon>Pezizomycotina</taxon>
        <taxon>Eurotiomycetes</taxon>
        <taxon>Chaetothyriomycetidae</taxon>
        <taxon>Chaetothyriales</taxon>
        <taxon>Chaetothyriales incertae sedis</taxon>
        <taxon>Neophaeococcomyces</taxon>
    </lineage>
</organism>
<name>A0ACC3A8B3_9EURO</name>
<dbReference type="EMBL" id="JAPDRQ010000069">
    <property type="protein sequence ID" value="KAJ9657067.1"/>
    <property type="molecule type" value="Genomic_DNA"/>
</dbReference>
<evidence type="ECO:0000313" key="2">
    <source>
        <dbReference type="Proteomes" id="UP001172386"/>
    </source>
</evidence>
<sequence length="1104" mass="122189">MNEQRQQAFLKLKPPCVNLSSVALKFRTKEVPAKDVLQALEAVKSALDELGKTGQLDPKLAEYAFFPLAQQVFNETRRLSSRCLEVAVECVTLLVTYGYRQSLLPELGKQLLVLMCMLAGAGPNNQTEPATDDLKTATFECIAAVIKVLKRSDNEPSVLDDQGTKNVVDQLIYLVLEAITDSPSDQVQSAASEVLSLLIATIRSRVFLASLLPRTVSSLIKALKPSTKARRTQKVLVSNLKALRRILNRTLSDRVAVEPASVGEKVILGESWLKATAGQIKNALLQVVKLRTYDSTAVRAELEELCVMVIEDCRTTLVESTPTMLETLVVLSAEPDGDRARSTTKHLVIAYPEVADVLRMSFNSSYQSLPRLMQGHDEQNKQRALQKLTATLQVLPEAGLDISIADSDFLPVLVNSIGNIIQDPTPRLIEIQNSSTRSINMMTRFELQESSQFQPFLLSHEGQRDTALRLQTLRNCLRQLPERPNISRYLVDLVADSDGISRLTSFWLALNLLRSDNSELLQIGDLLTSTDHEDKLLGRSSLLADLHATTLPLLAAVFDENSEKQYWWQLQALAMECLVMYAQTFEGDSYRPELMDTLYPVLSFLGSPNTILRSHAMTALNSLAQSCQYSSTTDLLIDNVDYLVNSVAWKLNTYSLSPEAPQILRMMVHLCGAQLIPYLDDLIQSIFVALDSYHGYPEWVEALFSTLKAIVDESVKQPQLAITQAEEIVGHKKAASLPSRSSDILDDLKSRKRRKLDFDRPAEEPPTKAPHRPWTDELDGPSFPKASDNDIDEELGENGEENDHLAPTKAPEDAEKKLSKPHQLLLSIATSTLPHLYSPSPQVRHLLLDLLKDISPLLSRDENSFLPLINAVWPVLVPRLFAEQSAGELIDGTETAYNICAAADTIAVLCEGAGDFMASRIEDISQQLFRLFRKVSSQVRPSKHTERATTIEADNTGKSIKGAVSLEVIKSEPSSDSKVALMSGKTVGSAQPLPSRELRTSQMRILQSLLHLLVVILGHVQLTLDTGDEVMKLLLPYLADSGEGSNVREVLEAHNADAVWLYETRSKAVSNRQGTGIAEVSVGDEIPLRQELRNMGFRLAVSTA</sequence>
<reference evidence="1" key="1">
    <citation type="submission" date="2022-10" db="EMBL/GenBank/DDBJ databases">
        <title>Culturing micro-colonial fungi from biological soil crusts in the Mojave desert and describing Neophaeococcomyces mojavensis, and introducing the new genera and species Taxawa tesnikishii.</title>
        <authorList>
            <person name="Kurbessoian T."/>
            <person name="Stajich J.E."/>
        </authorList>
    </citation>
    <scope>NUCLEOTIDE SEQUENCE</scope>
    <source>
        <strain evidence="1">JES_112</strain>
    </source>
</reference>
<comment type="caution">
    <text evidence="1">The sequence shown here is derived from an EMBL/GenBank/DDBJ whole genome shotgun (WGS) entry which is preliminary data.</text>
</comment>
<evidence type="ECO:0000313" key="1">
    <source>
        <dbReference type="EMBL" id="KAJ9657067.1"/>
    </source>
</evidence>
<protein>
    <submittedName>
        <fullName evidence="1">Uncharacterized protein</fullName>
    </submittedName>
</protein>
<gene>
    <name evidence="1" type="ORF">H2198_004559</name>
</gene>
<accession>A0ACC3A8B3</accession>